<evidence type="ECO:0000256" key="2">
    <source>
        <dbReference type="SAM" id="Phobius"/>
    </source>
</evidence>
<feature type="compositionally biased region" description="Basic and acidic residues" evidence="1">
    <location>
        <begin position="448"/>
        <end position="458"/>
    </location>
</feature>
<dbReference type="EMBL" id="JANCPR020000018">
    <property type="protein sequence ID" value="MDJ1134058.1"/>
    <property type="molecule type" value="Genomic_DNA"/>
</dbReference>
<feature type="compositionally biased region" description="Gly residues" evidence="1">
    <location>
        <begin position="402"/>
        <end position="431"/>
    </location>
</feature>
<feature type="compositionally biased region" description="Pro residues" evidence="1">
    <location>
        <begin position="279"/>
        <end position="299"/>
    </location>
</feature>
<feature type="compositionally biased region" description="Basic residues" evidence="1">
    <location>
        <begin position="671"/>
        <end position="682"/>
    </location>
</feature>
<keyword evidence="2" id="KW-1133">Transmembrane helix</keyword>
<protein>
    <submittedName>
        <fullName evidence="3">Uncharacterized protein</fullName>
    </submittedName>
</protein>
<accession>A0ABT6ZYB0</accession>
<keyword evidence="4" id="KW-1185">Reference proteome</keyword>
<organism evidence="3 4">
    <name type="scientific">Streptomyces iconiensis</name>
    <dbReference type="NCBI Taxonomy" id="1384038"/>
    <lineage>
        <taxon>Bacteria</taxon>
        <taxon>Bacillati</taxon>
        <taxon>Actinomycetota</taxon>
        <taxon>Actinomycetes</taxon>
        <taxon>Kitasatosporales</taxon>
        <taxon>Streptomycetaceae</taxon>
        <taxon>Streptomyces</taxon>
    </lineage>
</organism>
<keyword evidence="2" id="KW-0812">Transmembrane</keyword>
<dbReference type="RefSeq" id="WP_274046092.1">
    <property type="nucleotide sequence ID" value="NZ_JANCPR020000018.1"/>
</dbReference>
<evidence type="ECO:0000313" key="3">
    <source>
        <dbReference type="EMBL" id="MDJ1134058.1"/>
    </source>
</evidence>
<reference evidence="3 4" key="1">
    <citation type="submission" date="2023-05" db="EMBL/GenBank/DDBJ databases">
        <title>Streptantibioticus silvisoli sp. nov., acidotolerant actinomycetes 1 from pine litter.</title>
        <authorList>
            <person name="Swiecimska M."/>
            <person name="Golinska P."/>
            <person name="Sangal V."/>
            <person name="Wachnowicz B."/>
            <person name="Goodfellow M."/>
        </authorList>
    </citation>
    <scope>NUCLEOTIDE SEQUENCE [LARGE SCALE GENOMIC DNA]</scope>
    <source>
        <strain evidence="3 4">DSM 42109</strain>
    </source>
</reference>
<feature type="compositionally biased region" description="Low complexity" evidence="1">
    <location>
        <begin position="44"/>
        <end position="79"/>
    </location>
</feature>
<feature type="compositionally biased region" description="Gly residues" evidence="1">
    <location>
        <begin position="330"/>
        <end position="339"/>
    </location>
</feature>
<feature type="compositionally biased region" description="Basic and acidic residues" evidence="1">
    <location>
        <begin position="553"/>
        <end position="567"/>
    </location>
</feature>
<sequence length="724" mass="72379">MTTHNGRGQDGISGTPGDPQLPAATTPREGVVLPAHGDPWTPEQQQQVQAAQAQVQPPSGQPWGQPWGPGAAPGPVQGEQGPGATDGGQGAGVPGGPGHGGPDTAHPVAPGQPPAASQPLPPEGAPAPPPPPPAHAPMVPGAGHVLPQPGTDGYGHSRPGTDGYGHSRPGTDGYGQPLPGTGGYGQSFSAQSPPPQSPPQSQQPGIGGPPPSQPLPGGPGPGGQLPPGTDGYGQPLPGAGGYGQSFSAQPQPGADAAYGQPAHGTQGRHAFPPAGAHAPVPPAVPPAAPPPPTLPPEQPRPLDSESTQMLPPITGEGPQHIGMAMDAGRGHGQGPGQGQPGSEDGTQLLPPQPPAPAAGADSEATQYIAPVPGDSEATQYMAPVTGEAEATLLRTPLPSEGDAGGGTGAHGQGAPGQGAPGQGAPGQGATGPGTPPPGERQPLPEFENLFRAEPSSRDEPDDSPGSTQSLPVFNQAAAQQHERQQQPGFTGAQGFDQYEPQGRAARRGAERARSRRRVPPGLLIGAGLAGVAVIGVLVGIGLSGGDDTSPTANKKDASTAPAGHEESSPPASDPAEEQAKKLDALLADSNNSRSAVVSSVERIKSCKMLGKAATDLRAAARQRTGLVKRLGELKTDKIPNSASLNSALAQAWKSSASADNHYAGWADQTAKKHGCHKGKARGTGKAVAGNRASGAATAAKKKAAQLWNPTAQKYSLTKRQFSEL</sequence>
<proteinExistence type="predicted"/>
<feature type="compositionally biased region" description="Pro residues" evidence="1">
    <location>
        <begin position="119"/>
        <end position="135"/>
    </location>
</feature>
<feature type="region of interest" description="Disordered" evidence="1">
    <location>
        <begin position="542"/>
        <end position="599"/>
    </location>
</feature>
<feature type="compositionally biased region" description="Low complexity" evidence="1">
    <location>
        <begin position="589"/>
        <end position="599"/>
    </location>
</feature>
<feature type="region of interest" description="Disordered" evidence="1">
    <location>
        <begin position="671"/>
        <end position="700"/>
    </location>
</feature>
<dbReference type="Proteomes" id="UP001214441">
    <property type="component" value="Unassembled WGS sequence"/>
</dbReference>
<feature type="compositionally biased region" description="Gly residues" evidence="1">
    <location>
        <begin position="80"/>
        <end position="101"/>
    </location>
</feature>
<evidence type="ECO:0000256" key="1">
    <source>
        <dbReference type="SAM" id="MobiDB-lite"/>
    </source>
</evidence>
<comment type="caution">
    <text evidence="3">The sequence shown here is derived from an EMBL/GenBank/DDBJ whole genome shotgun (WGS) entry which is preliminary data.</text>
</comment>
<feature type="compositionally biased region" description="Low complexity" evidence="1">
    <location>
        <begin position="685"/>
        <end position="698"/>
    </location>
</feature>
<feature type="region of interest" description="Disordered" evidence="1">
    <location>
        <begin position="1"/>
        <end position="522"/>
    </location>
</feature>
<name>A0ABT6ZYB0_9ACTN</name>
<keyword evidence="2" id="KW-0472">Membrane</keyword>
<gene>
    <name evidence="3" type="ORF">NMN56_019205</name>
</gene>
<feature type="transmembrane region" description="Helical" evidence="2">
    <location>
        <begin position="521"/>
        <end position="542"/>
    </location>
</feature>
<evidence type="ECO:0000313" key="4">
    <source>
        <dbReference type="Proteomes" id="UP001214441"/>
    </source>
</evidence>
<feature type="compositionally biased region" description="Pro residues" evidence="1">
    <location>
        <begin position="207"/>
        <end position="219"/>
    </location>
</feature>